<dbReference type="Proteomes" id="UP001055658">
    <property type="component" value="Chromosome"/>
</dbReference>
<dbReference type="RefSeq" id="WP_252082815.1">
    <property type="nucleotide sequence ID" value="NZ_CP092418.1"/>
</dbReference>
<dbReference type="InterPro" id="IPR045425">
    <property type="entry name" value="DUF6508"/>
</dbReference>
<sequence>MRTEALNIESIENLLSCYQLAIWALPKVTRHEGYPYYPDEISDFMNLLERPPWVAYEYQPKKIRSILDSIDRATFEEVRWALTAAARAERFCEGSWELTLRNRLLDPVLKRLQDLHHA</sequence>
<dbReference type="Pfam" id="PF20118">
    <property type="entry name" value="DUF6508"/>
    <property type="match status" value="1"/>
</dbReference>
<accession>A0ABY4VB97</accession>
<evidence type="ECO:0000313" key="1">
    <source>
        <dbReference type="EMBL" id="USD20453.1"/>
    </source>
</evidence>
<name>A0ABY4VB97_9GAMM</name>
<evidence type="ECO:0000313" key="2">
    <source>
        <dbReference type="Proteomes" id="UP001055658"/>
    </source>
</evidence>
<protein>
    <submittedName>
        <fullName evidence="1">DUF6508 domain-containing protein</fullName>
    </submittedName>
</protein>
<gene>
    <name evidence="1" type="ORF">MJO52_15415</name>
</gene>
<organism evidence="1 2">
    <name type="scientific">Microbulbifer variabilis</name>
    <dbReference type="NCBI Taxonomy" id="266805"/>
    <lineage>
        <taxon>Bacteria</taxon>
        <taxon>Pseudomonadati</taxon>
        <taxon>Pseudomonadota</taxon>
        <taxon>Gammaproteobacteria</taxon>
        <taxon>Cellvibrionales</taxon>
        <taxon>Microbulbiferaceae</taxon>
        <taxon>Microbulbifer</taxon>
    </lineage>
</organism>
<dbReference type="EMBL" id="CP092418">
    <property type="protein sequence ID" value="USD20453.1"/>
    <property type="molecule type" value="Genomic_DNA"/>
</dbReference>
<reference evidence="1" key="1">
    <citation type="submission" date="2022-02" db="EMBL/GenBank/DDBJ databases">
        <title>Coral-associated bacteria.</title>
        <authorList>
            <person name="Tang K."/>
            <person name="Wang X."/>
        </authorList>
    </citation>
    <scope>NUCLEOTIDE SEQUENCE</scope>
    <source>
        <strain evidence="1">SCSIO 43006</strain>
    </source>
</reference>
<keyword evidence="2" id="KW-1185">Reference proteome</keyword>
<proteinExistence type="predicted"/>